<evidence type="ECO:0000313" key="1">
    <source>
        <dbReference type="EMBL" id="SBT17553.1"/>
    </source>
</evidence>
<evidence type="ECO:0008006" key="5">
    <source>
        <dbReference type="Google" id="ProtNLM"/>
    </source>
</evidence>
<organism evidence="1 4">
    <name type="scientific">Marinomonas gallaica</name>
    <dbReference type="NCBI Taxonomy" id="1806667"/>
    <lineage>
        <taxon>Bacteria</taxon>
        <taxon>Pseudomonadati</taxon>
        <taxon>Pseudomonadota</taxon>
        <taxon>Gammaproteobacteria</taxon>
        <taxon>Oceanospirillales</taxon>
        <taxon>Oceanospirillaceae</taxon>
        <taxon>Marinomonas</taxon>
    </lineage>
</organism>
<keyword evidence="3" id="KW-1185">Reference proteome</keyword>
<evidence type="ECO:0000313" key="2">
    <source>
        <dbReference type="EMBL" id="SBT19745.1"/>
    </source>
</evidence>
<dbReference type="RefSeq" id="WP_067034713.1">
    <property type="nucleotide sequence ID" value="NZ_FLRA01000011.1"/>
</dbReference>
<gene>
    <name evidence="1" type="ORF">MGA5115_01669</name>
    <name evidence="2" type="ORF">MGA5116_00323</name>
</gene>
<sequence length="359" mass="40269">MKILYGVQGTGNGHITRARAMSVEFERLGIKVDYVFSGRDRSDYFDMQCFGEFRAFSGLSFVAKDGKVNLLATYRKAQIVQLFRDIRALDLSSYDLVLTDFEPITAWAAKRQGKHCIGVGHQYAFQHDIPKFKGDVLGAWVMSNFAPVAQGIGVHWHHFDKPILPPIIQHSGQYSMNSAADNNVLVYLPFENSEEVMECLESVTSHRFRMHCKDIDPGVYGNIEVFPFSREGFQKNLRECESVLCNAGFELNSEALHLGRRIMVKPLQGQVEQLSNVVALERLRFASSTAALSSDVIRDWLDNAKVVRVAYPNVARGIAEWVAAGAKTPIEELSTAMWQHVLPSNGVYFCKNDIMPAAI</sequence>
<name>A0A1C3JQS3_9GAMM</name>
<evidence type="ECO:0000313" key="4">
    <source>
        <dbReference type="Proteomes" id="UP000092871"/>
    </source>
</evidence>
<dbReference type="Proteomes" id="UP000092840">
    <property type="component" value="Unassembled WGS sequence"/>
</dbReference>
<accession>A0A1C3JQS3</accession>
<dbReference type="Pfam" id="PF13528">
    <property type="entry name" value="Glyco_trans_1_3"/>
    <property type="match status" value="1"/>
</dbReference>
<protein>
    <recommendedName>
        <fullName evidence="5">Glycosyltransferase</fullName>
    </recommendedName>
</protein>
<dbReference type="NCBIfam" id="TIGR00661">
    <property type="entry name" value="MJ1255"/>
    <property type="match status" value="1"/>
</dbReference>
<dbReference type="OrthoDB" id="9793805at2"/>
<dbReference type="InterPro" id="IPR005262">
    <property type="entry name" value="MJ1255-like"/>
</dbReference>
<dbReference type="EMBL" id="FLRB01000002">
    <property type="protein sequence ID" value="SBT19745.1"/>
    <property type="molecule type" value="Genomic_DNA"/>
</dbReference>
<reference evidence="2 3" key="1">
    <citation type="submission" date="2016-06" db="EMBL/GenBank/DDBJ databases">
        <authorList>
            <person name="Rodrigo-Torres L."/>
            <person name="Arahal D.R."/>
        </authorList>
    </citation>
    <scope>NUCLEOTIDE SEQUENCE [LARGE SCALE GENOMIC DNA]</scope>
    <source>
        <strain evidence="2 3">CECT 5116</strain>
    </source>
</reference>
<dbReference type="EMBL" id="FLRA01000011">
    <property type="protein sequence ID" value="SBT17553.1"/>
    <property type="molecule type" value="Genomic_DNA"/>
</dbReference>
<dbReference type="AlphaFoldDB" id="A0A1C3JQS3"/>
<proteinExistence type="predicted"/>
<evidence type="ECO:0000313" key="3">
    <source>
        <dbReference type="Proteomes" id="UP000092840"/>
    </source>
</evidence>
<reference evidence="1 4" key="2">
    <citation type="submission" date="2016-06" db="EMBL/GenBank/DDBJ databases">
        <authorList>
            <person name="Kjaerup R.B."/>
            <person name="Dalgaard T.S."/>
            <person name="Juul-Madsen H.R."/>
        </authorList>
    </citation>
    <scope>NUCLEOTIDE SEQUENCE [LARGE SCALE GENOMIC DNA]</scope>
    <source>
        <strain evidence="1 4">CECT 5115</strain>
    </source>
</reference>
<dbReference type="Proteomes" id="UP000092871">
    <property type="component" value="Unassembled WGS sequence"/>
</dbReference>